<sequence length="73" mass="7794">MPEPLALAAAVPAAPLSLTAPAVARERRVSGVFCRPVRRCRESLSLLMHAEGASPCSKGRCRFPARFFLAGSK</sequence>
<dbReference type="EMBL" id="MH909330">
    <property type="protein sequence ID" value="QBQ66669.1"/>
    <property type="molecule type" value="Genomic_DNA"/>
</dbReference>
<evidence type="ECO:0000313" key="1">
    <source>
        <dbReference type="EMBL" id="QBQ66669.1"/>
    </source>
</evidence>
<geneLocation type="plasmid" evidence="1">
    <name>p707804-1FII</name>
</geneLocation>
<protein>
    <submittedName>
        <fullName evidence="1">Uncharacterized protein</fullName>
    </submittedName>
</protein>
<keyword evidence="1" id="KW-0614">Plasmid</keyword>
<dbReference type="AlphaFoldDB" id="A0A482M1D3"/>
<name>A0A482M1D3_9ENTR</name>
<proteinExistence type="predicted"/>
<accession>A0A482M1D3</accession>
<reference evidence="1" key="1">
    <citation type="submission" date="2018-09" db="EMBL/GenBank/DDBJ databases">
        <authorList>
            <person name="Yuan Q."/>
            <person name="Jiang X."/>
            <person name="Jing Y."/>
            <person name="Cheng Q."/>
            <person name="Zhou D."/>
        </authorList>
    </citation>
    <scope>NUCLEOTIDE SEQUENCE</scope>
    <source>
        <strain evidence="1">150707804</strain>
        <plasmid evidence="1">p707804-1FII</plasmid>
    </source>
</reference>
<organism evidence="1">
    <name type="scientific">Leclercia adecarboxylata</name>
    <dbReference type="NCBI Taxonomy" id="83655"/>
    <lineage>
        <taxon>Bacteria</taxon>
        <taxon>Pseudomonadati</taxon>
        <taxon>Pseudomonadota</taxon>
        <taxon>Gammaproteobacteria</taxon>
        <taxon>Enterobacterales</taxon>
        <taxon>Enterobacteriaceae</taxon>
        <taxon>Leclercia</taxon>
    </lineage>
</organism>